<proteinExistence type="predicted"/>
<dbReference type="OrthoDB" id="9917564at2"/>
<keyword evidence="1" id="KW-0472">Membrane</keyword>
<organism evidence="2 3">
    <name type="scientific">Emergencia timonensis</name>
    <dbReference type="NCBI Taxonomy" id="1776384"/>
    <lineage>
        <taxon>Bacteria</taxon>
        <taxon>Bacillati</taxon>
        <taxon>Bacillota</taxon>
        <taxon>Clostridia</taxon>
        <taxon>Peptostreptococcales</taxon>
        <taxon>Anaerovoracaceae</taxon>
        <taxon>Emergencia</taxon>
    </lineage>
</organism>
<evidence type="ECO:0008006" key="4">
    <source>
        <dbReference type="Google" id="ProtNLM"/>
    </source>
</evidence>
<name>A0A415E4G9_9FIRM</name>
<accession>A0A415E4G9</accession>
<dbReference type="STRING" id="1776384.GCA_900086585_04197"/>
<dbReference type="AlphaFoldDB" id="A0A415E4G9"/>
<keyword evidence="3" id="KW-1185">Reference proteome</keyword>
<evidence type="ECO:0000256" key="1">
    <source>
        <dbReference type="SAM" id="Phobius"/>
    </source>
</evidence>
<protein>
    <recommendedName>
        <fullName evidence="4">DUF3955 domain-containing protein</fullName>
    </recommendedName>
</protein>
<comment type="caution">
    <text evidence="2">The sequence shown here is derived from an EMBL/GenBank/DDBJ whole genome shotgun (WGS) entry which is preliminary data.</text>
</comment>
<evidence type="ECO:0000313" key="2">
    <source>
        <dbReference type="EMBL" id="RHJ88547.1"/>
    </source>
</evidence>
<dbReference type="Proteomes" id="UP000284841">
    <property type="component" value="Unassembled WGS sequence"/>
</dbReference>
<sequence>MKRENYPKLLYIICVLFIVGFGVSLWVDYEKYLMYALPFYYYIIFRCIEFLVPCIIILIVARVLKRKLK</sequence>
<keyword evidence="1" id="KW-1133">Transmembrane helix</keyword>
<evidence type="ECO:0000313" key="3">
    <source>
        <dbReference type="Proteomes" id="UP000284841"/>
    </source>
</evidence>
<keyword evidence="1" id="KW-0812">Transmembrane</keyword>
<dbReference type="RefSeq" id="WP_118335226.1">
    <property type="nucleotide sequence ID" value="NZ_AP025567.1"/>
</dbReference>
<gene>
    <name evidence="2" type="ORF">DW099_09210</name>
</gene>
<dbReference type="EMBL" id="QRMS01000002">
    <property type="protein sequence ID" value="RHJ88547.1"/>
    <property type="molecule type" value="Genomic_DNA"/>
</dbReference>
<reference evidence="2 3" key="1">
    <citation type="submission" date="2018-08" db="EMBL/GenBank/DDBJ databases">
        <title>A genome reference for cultivated species of the human gut microbiota.</title>
        <authorList>
            <person name="Zou Y."/>
            <person name="Xue W."/>
            <person name="Luo G."/>
        </authorList>
    </citation>
    <scope>NUCLEOTIDE SEQUENCE [LARGE SCALE GENOMIC DNA]</scope>
    <source>
        <strain evidence="2 3">AM07-24</strain>
    </source>
</reference>
<feature type="transmembrane region" description="Helical" evidence="1">
    <location>
        <begin position="9"/>
        <end position="27"/>
    </location>
</feature>
<feature type="transmembrane region" description="Helical" evidence="1">
    <location>
        <begin position="39"/>
        <end position="64"/>
    </location>
</feature>